<evidence type="ECO:0000256" key="4">
    <source>
        <dbReference type="ARBA" id="ARBA00022801"/>
    </source>
</evidence>
<feature type="domain" description="Peptidase M16 N-terminal" evidence="13">
    <location>
        <begin position="46"/>
        <end position="179"/>
    </location>
</feature>
<comment type="similarity">
    <text evidence="1 12">Belongs to the peptidase M16 family.</text>
</comment>
<dbReference type="FunFam" id="3.30.830.10:FF:000003">
    <property type="entry name" value="Insulin-degrading enzyme"/>
    <property type="match status" value="1"/>
</dbReference>
<dbReference type="GO" id="GO:0051603">
    <property type="term" value="P:proteolysis involved in protein catabolic process"/>
    <property type="evidence" value="ECO:0007669"/>
    <property type="project" value="TreeGrafter"/>
</dbReference>
<evidence type="ECO:0000256" key="1">
    <source>
        <dbReference type="ARBA" id="ARBA00007261"/>
    </source>
</evidence>
<dbReference type="InterPro" id="IPR007863">
    <property type="entry name" value="Peptidase_M16_C"/>
</dbReference>
<feature type="domain" description="Coenzyme PQQ synthesis protein F-like C-terminal lobe" evidence="16">
    <location>
        <begin position="781"/>
        <end position="879"/>
    </location>
</feature>
<dbReference type="GO" id="GO:0004222">
    <property type="term" value="F:metalloendopeptidase activity"/>
    <property type="evidence" value="ECO:0007669"/>
    <property type="project" value="UniProtKB-EC"/>
</dbReference>
<evidence type="ECO:0000256" key="2">
    <source>
        <dbReference type="ARBA" id="ARBA00022670"/>
    </source>
</evidence>
<evidence type="ECO:0000313" key="18">
    <source>
        <dbReference type="Proteomes" id="UP000078542"/>
    </source>
</evidence>
<keyword evidence="2" id="KW-0645">Protease</keyword>
<dbReference type="InterPro" id="IPR054734">
    <property type="entry name" value="PqqF-like_C_4"/>
</dbReference>
<evidence type="ECO:0000256" key="8">
    <source>
        <dbReference type="ARBA" id="ARBA00066874"/>
    </source>
</evidence>
<dbReference type="GO" id="GO:0005739">
    <property type="term" value="C:mitochondrion"/>
    <property type="evidence" value="ECO:0007669"/>
    <property type="project" value="TreeGrafter"/>
</dbReference>
<dbReference type="PANTHER" id="PTHR43690">
    <property type="entry name" value="NARDILYSIN"/>
    <property type="match status" value="1"/>
</dbReference>
<dbReference type="InterPro" id="IPR032632">
    <property type="entry name" value="Peptidase_M16_M"/>
</dbReference>
<dbReference type="Pfam" id="PF05193">
    <property type="entry name" value="Peptidase_M16_C"/>
    <property type="match status" value="1"/>
</dbReference>
<evidence type="ECO:0000256" key="9">
    <source>
        <dbReference type="ARBA" id="ARBA00070422"/>
    </source>
</evidence>
<dbReference type="EMBL" id="KQ978081">
    <property type="protein sequence ID" value="KYM97128.1"/>
    <property type="molecule type" value="Genomic_DNA"/>
</dbReference>
<evidence type="ECO:0000259" key="13">
    <source>
        <dbReference type="Pfam" id="PF00675"/>
    </source>
</evidence>
<dbReference type="Pfam" id="PF16187">
    <property type="entry name" value="Peptidase_M16_M"/>
    <property type="match status" value="1"/>
</dbReference>
<dbReference type="EC" id="3.4.24.56" evidence="8"/>
<dbReference type="Proteomes" id="UP000078542">
    <property type="component" value="Unassembled WGS sequence"/>
</dbReference>
<keyword evidence="5" id="KW-0862">Zinc</keyword>
<dbReference type="Gene3D" id="3.30.830.10">
    <property type="entry name" value="Metalloenzyme, LuxS/M16 peptidase-like"/>
    <property type="match status" value="4"/>
</dbReference>
<dbReference type="GO" id="GO:0046872">
    <property type="term" value="F:metal ion binding"/>
    <property type="evidence" value="ECO:0007669"/>
    <property type="project" value="UniProtKB-KW"/>
</dbReference>
<dbReference type="FunFam" id="3.30.830.10:FF:000004">
    <property type="entry name" value="Putative insulin-degrading enzyme"/>
    <property type="match status" value="1"/>
</dbReference>
<dbReference type="InterPro" id="IPR011249">
    <property type="entry name" value="Metalloenz_LuxS/M16"/>
</dbReference>
<dbReference type="InterPro" id="IPR001431">
    <property type="entry name" value="Pept_M16_Zn_BS"/>
</dbReference>
<dbReference type="Pfam" id="PF00675">
    <property type="entry name" value="Peptidase_M16"/>
    <property type="match status" value="1"/>
</dbReference>
<dbReference type="PANTHER" id="PTHR43690:SF18">
    <property type="entry name" value="INSULIN-DEGRADING ENZYME-RELATED"/>
    <property type="match status" value="1"/>
</dbReference>
<evidence type="ECO:0000259" key="15">
    <source>
        <dbReference type="Pfam" id="PF16187"/>
    </source>
</evidence>
<evidence type="ECO:0000259" key="14">
    <source>
        <dbReference type="Pfam" id="PF05193"/>
    </source>
</evidence>
<evidence type="ECO:0000313" key="17">
    <source>
        <dbReference type="EMBL" id="KYM97128.1"/>
    </source>
</evidence>
<dbReference type="InterPro" id="IPR050626">
    <property type="entry name" value="Peptidase_M16"/>
</dbReference>
<dbReference type="Pfam" id="PF22456">
    <property type="entry name" value="PqqF-like_C_4"/>
    <property type="match status" value="1"/>
</dbReference>
<dbReference type="GO" id="GO:0043171">
    <property type="term" value="P:peptide catabolic process"/>
    <property type="evidence" value="ECO:0007669"/>
    <property type="project" value="TreeGrafter"/>
</dbReference>
<feature type="domain" description="Peptidase M16 middle/third" evidence="15">
    <location>
        <begin position="393"/>
        <end position="673"/>
    </location>
</feature>
<evidence type="ECO:0000256" key="11">
    <source>
        <dbReference type="ARBA" id="ARBA00080349"/>
    </source>
</evidence>
<gene>
    <name evidence="17" type="ORF">ALC62_12236</name>
</gene>
<evidence type="ECO:0000256" key="12">
    <source>
        <dbReference type="RuleBase" id="RU004447"/>
    </source>
</evidence>
<dbReference type="InterPro" id="IPR011765">
    <property type="entry name" value="Pept_M16_N"/>
</dbReference>
<protein>
    <recommendedName>
        <fullName evidence="9">Insulin-degrading enzyme</fullName>
        <ecNumber evidence="8">3.4.24.56</ecNumber>
    </recommendedName>
    <alternativeName>
        <fullName evidence="11">Insulin protease</fullName>
    </alternativeName>
    <alternativeName>
        <fullName evidence="10">Insulysin</fullName>
    </alternativeName>
</protein>
<evidence type="ECO:0000256" key="5">
    <source>
        <dbReference type="ARBA" id="ARBA00022833"/>
    </source>
</evidence>
<keyword evidence="4" id="KW-0378">Hydrolase</keyword>
<feature type="domain" description="Peptidase M16 C-terminal" evidence="14">
    <location>
        <begin position="209"/>
        <end position="386"/>
    </location>
</feature>
<proteinExistence type="inferred from homology"/>
<dbReference type="STRING" id="456900.A0A195CAJ5"/>
<accession>A0A195CAJ5</accession>
<dbReference type="PROSITE" id="PS00143">
    <property type="entry name" value="INSULINASE"/>
    <property type="match status" value="1"/>
</dbReference>
<evidence type="ECO:0000256" key="3">
    <source>
        <dbReference type="ARBA" id="ARBA00022723"/>
    </source>
</evidence>
<evidence type="ECO:0000256" key="10">
    <source>
        <dbReference type="ARBA" id="ARBA00074992"/>
    </source>
</evidence>
<keyword evidence="3" id="KW-0479">Metal-binding</keyword>
<reference evidence="17 18" key="1">
    <citation type="submission" date="2016-03" db="EMBL/GenBank/DDBJ databases">
        <title>Cyphomyrmex costatus WGS genome.</title>
        <authorList>
            <person name="Nygaard S."/>
            <person name="Hu H."/>
            <person name="Boomsma J."/>
            <person name="Zhang G."/>
        </authorList>
    </citation>
    <scope>NUCLEOTIDE SEQUENCE [LARGE SCALE GENOMIC DNA]</scope>
    <source>
        <strain evidence="17">MS0001</strain>
        <tissue evidence="17">Whole body</tissue>
    </source>
</reference>
<evidence type="ECO:0000256" key="7">
    <source>
        <dbReference type="ARBA" id="ARBA00052248"/>
    </source>
</evidence>
<dbReference type="AlphaFoldDB" id="A0A195CAJ5"/>
<comment type="catalytic activity">
    <reaction evidence="7">
        <text>Degradation of insulin, glucagon and other polypeptides. No action on proteins.</text>
        <dbReference type="EC" id="3.4.24.56"/>
    </reaction>
</comment>
<evidence type="ECO:0000259" key="16">
    <source>
        <dbReference type="Pfam" id="PF22456"/>
    </source>
</evidence>
<dbReference type="GO" id="GO:0005829">
    <property type="term" value="C:cytosol"/>
    <property type="evidence" value="ECO:0007669"/>
    <property type="project" value="TreeGrafter"/>
</dbReference>
<keyword evidence="18" id="KW-1185">Reference proteome</keyword>
<dbReference type="SUPFAM" id="SSF63411">
    <property type="entry name" value="LuxS/MPP-like metallohydrolase"/>
    <property type="match status" value="4"/>
</dbReference>
<sequence length="991" mass="115212">MFRNQIAKSASVTNMSTRVEMRYDDIIKSQSDDRLYRGLVLSNKMKVLLISDPTTDKSAAAMNINVGYMSDPDDLPGLAHFCEHMLFLGTKKYPKENDYNIYLSQNGGMSNASTNLDHTTYYFDVTPEKLEGALDRFAQFFIAPLFTENLTELELNAINSEHEKNVANDSWRCDYLDKSSARGHPFSKFGTGNRETLDIIPKQKDINVRNELLEFYEKYYSANIMSLSILSKESLDELENMVVDLFCEVRNKEIEVPIWPEHPFKDEHFRTIWYIVPIKDIRNLGISFPLPDMRQHYRSAPEHYVSHLLGHEGKGSLLSALKSKGWCNSLVSGKRPAARGFSIFNIIVDLTEEGIKHIEDVVLRVFQYINMLKLKGPIRWIYDEYRDIANMNFRFKEKSSPRNYVNLTVQALQEFPMNEILCAECIYPEWRPDLIEEIMTYLTPQNVRIHVVGKAYEDIADETERWYGIKYKKMKISEETMEMWSSAVFNDDLKLPPKNKFIATTFDIKPQTNIEKFPIILEDTSFVRLWYKKDDEFLVPRARMIFDFFSPFAFLDPLNCNLTYMFIKLFRDSLNEYTYAADLAGLQWELGNSEYGITLSISGYDNKQHVLLEKLMDRMINFKVDPKRFEILKEKYIRNLKNFAAEQPYQHAVYYLVALLAEQSWLKEELLEATAYLSVEGLQKFIPQLFSKVHVECLIHGNVTITEATDILKLIESKLTTGVPNIIPLLEKQLLLSREIKLEDGCHFLFEAENNLHKSSCTMVYYPTGLQSTESNMLLELLAQIIAEPCFNTLRTKEQLGYIVFSGIRRTSGTQGLRIIVQSDKHPQYVEKRINLFLDYMLNRISTLTEEQFEKYKKALATLRLEKPKRLTARCALYWTEIVNQQYNFDRVNIEVAYLKTISLQQLLNFFKENVHSKTRHKLSVHVISTATSTENNSLDNTADKTADLSIDKEVKKIDDITSFKNSQSLYPLLKPLEKYFLRKGVRSSKL</sequence>
<organism evidence="17 18">
    <name type="scientific">Cyphomyrmex costatus</name>
    <dbReference type="NCBI Taxonomy" id="456900"/>
    <lineage>
        <taxon>Eukaryota</taxon>
        <taxon>Metazoa</taxon>
        <taxon>Ecdysozoa</taxon>
        <taxon>Arthropoda</taxon>
        <taxon>Hexapoda</taxon>
        <taxon>Insecta</taxon>
        <taxon>Pterygota</taxon>
        <taxon>Neoptera</taxon>
        <taxon>Endopterygota</taxon>
        <taxon>Hymenoptera</taxon>
        <taxon>Apocrita</taxon>
        <taxon>Aculeata</taxon>
        <taxon>Formicoidea</taxon>
        <taxon>Formicidae</taxon>
        <taxon>Myrmicinae</taxon>
        <taxon>Cyphomyrmex</taxon>
    </lineage>
</organism>
<evidence type="ECO:0000256" key="6">
    <source>
        <dbReference type="ARBA" id="ARBA00023049"/>
    </source>
</evidence>
<keyword evidence="6" id="KW-0482">Metalloprotease</keyword>
<dbReference type="FunFam" id="3.30.830.10:FF:000005">
    <property type="entry name" value="nardilysin isoform X1"/>
    <property type="match status" value="1"/>
</dbReference>
<name>A0A195CAJ5_9HYME</name>